<keyword evidence="4" id="KW-0067">ATP-binding</keyword>
<comment type="similarity">
    <text evidence="1">Belongs to the folylpolyglutamate synthase family.</text>
</comment>
<reference evidence="5" key="2">
    <citation type="journal article" date="2014" name="ISME J.">
        <title>Microbial stratification in low pH oxic and suboxic macroscopic growths along an acid mine drainage.</title>
        <authorList>
            <person name="Mendez-Garcia C."/>
            <person name="Mesa V."/>
            <person name="Sprenger R.R."/>
            <person name="Richter M."/>
            <person name="Diez M.S."/>
            <person name="Solano J."/>
            <person name="Bargiela R."/>
            <person name="Golyshina O.V."/>
            <person name="Manteca A."/>
            <person name="Ramos J.L."/>
            <person name="Gallego J.R."/>
            <person name="Llorente I."/>
            <person name="Martins Dos Santos V.A."/>
            <person name="Jensen O.N."/>
            <person name="Pelaez A.I."/>
            <person name="Sanchez J."/>
            <person name="Ferrer M."/>
        </authorList>
    </citation>
    <scope>NUCLEOTIDE SEQUENCE</scope>
</reference>
<evidence type="ECO:0000256" key="2">
    <source>
        <dbReference type="ARBA" id="ARBA00022598"/>
    </source>
</evidence>
<feature type="non-terminal residue" evidence="5">
    <location>
        <position position="89"/>
    </location>
</feature>
<protein>
    <submittedName>
        <fullName evidence="5">Folylpolyglutamate synthase</fullName>
    </submittedName>
</protein>
<reference evidence="5" key="1">
    <citation type="submission" date="2013-08" db="EMBL/GenBank/DDBJ databases">
        <authorList>
            <person name="Mendez C."/>
            <person name="Richter M."/>
            <person name="Ferrer M."/>
            <person name="Sanchez J."/>
        </authorList>
    </citation>
    <scope>NUCLEOTIDE SEQUENCE</scope>
</reference>
<dbReference type="InterPro" id="IPR036565">
    <property type="entry name" value="Mur-like_cat_sf"/>
</dbReference>
<dbReference type="GO" id="GO:0005737">
    <property type="term" value="C:cytoplasm"/>
    <property type="evidence" value="ECO:0007669"/>
    <property type="project" value="TreeGrafter"/>
</dbReference>
<keyword evidence="3" id="KW-0547">Nucleotide-binding</keyword>
<sequence length="89" mass="10130">MNEFFIQNREIADREIEEFIKLIEPIVNNGLKNNRNPTFFEATTEMAFQVFKNNSVDFAVIEVGLGGRLDATNVINPIVSIITKIGFDH</sequence>
<dbReference type="PANTHER" id="PTHR11136:SF0">
    <property type="entry name" value="DIHYDROFOLATE SYNTHETASE-RELATED"/>
    <property type="match status" value="1"/>
</dbReference>
<dbReference type="InterPro" id="IPR001645">
    <property type="entry name" value="Folylpolyglutamate_synth"/>
</dbReference>
<dbReference type="SUPFAM" id="SSF53623">
    <property type="entry name" value="MurD-like peptide ligases, catalytic domain"/>
    <property type="match status" value="1"/>
</dbReference>
<evidence type="ECO:0000256" key="3">
    <source>
        <dbReference type="ARBA" id="ARBA00022741"/>
    </source>
</evidence>
<dbReference type="EMBL" id="AUZX01005798">
    <property type="protein sequence ID" value="EQD66540.1"/>
    <property type="molecule type" value="Genomic_DNA"/>
</dbReference>
<dbReference type="GO" id="GO:0004326">
    <property type="term" value="F:tetrahydrofolylpolyglutamate synthase activity"/>
    <property type="evidence" value="ECO:0007669"/>
    <property type="project" value="InterPro"/>
</dbReference>
<dbReference type="PROSITE" id="PS01012">
    <property type="entry name" value="FOLYLPOLYGLU_SYNT_2"/>
    <property type="match status" value="1"/>
</dbReference>
<keyword evidence="2" id="KW-0436">Ligase</keyword>
<organism evidence="5">
    <name type="scientific">mine drainage metagenome</name>
    <dbReference type="NCBI Taxonomy" id="410659"/>
    <lineage>
        <taxon>unclassified sequences</taxon>
        <taxon>metagenomes</taxon>
        <taxon>ecological metagenomes</taxon>
    </lineage>
</organism>
<comment type="caution">
    <text evidence="5">The sequence shown here is derived from an EMBL/GenBank/DDBJ whole genome shotgun (WGS) entry which is preliminary data.</text>
</comment>
<evidence type="ECO:0000256" key="1">
    <source>
        <dbReference type="ARBA" id="ARBA00008276"/>
    </source>
</evidence>
<proteinExistence type="inferred from homology"/>
<gene>
    <name evidence="5" type="ORF">B1A_08098</name>
</gene>
<dbReference type="Gene3D" id="3.40.1190.10">
    <property type="entry name" value="Mur-like, catalytic domain"/>
    <property type="match status" value="1"/>
</dbReference>
<dbReference type="AlphaFoldDB" id="T1CH71"/>
<name>T1CH71_9ZZZZ</name>
<accession>T1CH71</accession>
<dbReference type="PANTHER" id="PTHR11136">
    <property type="entry name" value="FOLYLPOLYGLUTAMATE SYNTHASE-RELATED"/>
    <property type="match status" value="1"/>
</dbReference>
<evidence type="ECO:0000256" key="4">
    <source>
        <dbReference type="ARBA" id="ARBA00022840"/>
    </source>
</evidence>
<dbReference type="InterPro" id="IPR018109">
    <property type="entry name" value="Folylpolyglutamate_synth_CS"/>
</dbReference>
<dbReference type="GO" id="GO:0005524">
    <property type="term" value="F:ATP binding"/>
    <property type="evidence" value="ECO:0007669"/>
    <property type="project" value="UniProtKB-KW"/>
</dbReference>
<dbReference type="GO" id="GO:0008841">
    <property type="term" value="F:dihydrofolate synthase activity"/>
    <property type="evidence" value="ECO:0007669"/>
    <property type="project" value="TreeGrafter"/>
</dbReference>
<evidence type="ECO:0000313" key="5">
    <source>
        <dbReference type="EMBL" id="EQD66540.1"/>
    </source>
</evidence>